<proteinExistence type="predicted"/>
<keyword evidence="2" id="KW-1185">Reference proteome</keyword>
<evidence type="ECO:0000313" key="1">
    <source>
        <dbReference type="EMBL" id="MBL0885432.1"/>
    </source>
</evidence>
<protein>
    <submittedName>
        <fullName evidence="1">Uncharacterized protein</fullName>
    </submittedName>
</protein>
<evidence type="ECO:0000313" key="2">
    <source>
        <dbReference type="Proteomes" id="UP000675409"/>
    </source>
</evidence>
<dbReference type="Proteomes" id="UP000675409">
    <property type="component" value="Unassembled WGS sequence"/>
</dbReference>
<organism evidence="1 2">
    <name type="scientific">Myceligenerans indicum</name>
    <dbReference type="NCBI Taxonomy" id="2593663"/>
    <lineage>
        <taxon>Bacteria</taxon>
        <taxon>Bacillati</taxon>
        <taxon>Actinomycetota</taxon>
        <taxon>Actinomycetes</taxon>
        <taxon>Micrococcales</taxon>
        <taxon>Promicromonosporaceae</taxon>
        <taxon>Myceligenerans</taxon>
    </lineage>
</organism>
<sequence length="163" mass="18801">MTEFTEAINRLAQNVDADKALEDEHARWRLYEAAARSAQKMPIIYQALRFEGNELLLSATVIHILPLVVDDERADWVDLLPQGRSRDYAARRATELHILEARTAVDSPVASREEINNWSQWLQLRIAERSENTDLLSELSEVGTTKRIRHEARQRVRSLTKGR</sequence>
<comment type="caution">
    <text evidence="1">The sequence shown here is derived from an EMBL/GenBank/DDBJ whole genome shotgun (WGS) entry which is preliminary data.</text>
</comment>
<gene>
    <name evidence="1" type="ORF">HGK34_03905</name>
</gene>
<dbReference type="EMBL" id="JABBYC010000003">
    <property type="protein sequence ID" value="MBL0885432.1"/>
    <property type="molecule type" value="Genomic_DNA"/>
</dbReference>
<dbReference type="RefSeq" id="WP_201845254.1">
    <property type="nucleotide sequence ID" value="NZ_JABBYC010000003.1"/>
</dbReference>
<reference evidence="1 2" key="1">
    <citation type="journal article" date="2021" name="Arch. Microbiol.">
        <title>Myceligenerans indicum sp. nov., an actinobacterium isolated from mangrove sediment of Sundarbans, India.</title>
        <authorList>
            <person name="Asha K."/>
            <person name="Bhadury P."/>
        </authorList>
    </citation>
    <scope>NUCLEOTIDE SEQUENCE [LARGE SCALE GENOMIC DNA]</scope>
    <source>
        <strain evidence="1 2">I2</strain>
    </source>
</reference>
<name>A0ABS1LGS2_9MICO</name>
<accession>A0ABS1LGS2</accession>